<reference evidence="2" key="1">
    <citation type="submission" date="2023-08" db="EMBL/GenBank/DDBJ databases">
        <authorList>
            <person name="Audoor S."/>
            <person name="Bilcke G."/>
        </authorList>
    </citation>
    <scope>NUCLEOTIDE SEQUENCE</scope>
</reference>
<sequence length="106" mass="11936">MLEGDQGLGAFLKDGAGYNKSGFRQPPKQGDYEKKDPLPWLQLPKLDFVEVAGQQDDSLAFAKLEELRVQMNEQLDLGNMEQASRLKEQLEEVMEAAGIEYTAEME</sequence>
<dbReference type="EMBL" id="CAKOGP040001770">
    <property type="protein sequence ID" value="CAJ1950866.1"/>
    <property type="molecule type" value="Genomic_DNA"/>
</dbReference>
<protein>
    <submittedName>
        <fullName evidence="2">Uncharacterized protein</fullName>
    </submittedName>
</protein>
<feature type="region of interest" description="Disordered" evidence="1">
    <location>
        <begin position="1"/>
        <end position="36"/>
    </location>
</feature>
<keyword evidence="3" id="KW-1185">Reference proteome</keyword>
<comment type="caution">
    <text evidence="2">The sequence shown here is derived from an EMBL/GenBank/DDBJ whole genome shotgun (WGS) entry which is preliminary data.</text>
</comment>
<organism evidence="2 3">
    <name type="scientific">Cylindrotheca closterium</name>
    <dbReference type="NCBI Taxonomy" id="2856"/>
    <lineage>
        <taxon>Eukaryota</taxon>
        <taxon>Sar</taxon>
        <taxon>Stramenopiles</taxon>
        <taxon>Ochrophyta</taxon>
        <taxon>Bacillariophyta</taxon>
        <taxon>Bacillariophyceae</taxon>
        <taxon>Bacillariophycidae</taxon>
        <taxon>Bacillariales</taxon>
        <taxon>Bacillariaceae</taxon>
        <taxon>Cylindrotheca</taxon>
    </lineage>
</organism>
<dbReference type="Proteomes" id="UP001295423">
    <property type="component" value="Unassembled WGS sequence"/>
</dbReference>
<dbReference type="AlphaFoldDB" id="A0AAD2FRT6"/>
<name>A0AAD2FRT6_9STRA</name>
<proteinExistence type="predicted"/>
<evidence type="ECO:0000256" key="1">
    <source>
        <dbReference type="SAM" id="MobiDB-lite"/>
    </source>
</evidence>
<gene>
    <name evidence="2" type="ORF">CYCCA115_LOCUS12797</name>
</gene>
<evidence type="ECO:0000313" key="3">
    <source>
        <dbReference type="Proteomes" id="UP001295423"/>
    </source>
</evidence>
<evidence type="ECO:0000313" key="2">
    <source>
        <dbReference type="EMBL" id="CAJ1950866.1"/>
    </source>
</evidence>
<accession>A0AAD2FRT6</accession>